<dbReference type="Pfam" id="PF03630">
    <property type="entry name" value="Fumble"/>
    <property type="match status" value="1"/>
</dbReference>
<evidence type="ECO:0000313" key="13">
    <source>
        <dbReference type="Proteomes" id="UP001206925"/>
    </source>
</evidence>
<dbReference type="GO" id="GO:0004594">
    <property type="term" value="F:pantothenate kinase activity"/>
    <property type="evidence" value="ECO:0007669"/>
    <property type="project" value="TreeGrafter"/>
</dbReference>
<dbReference type="Gene3D" id="3.30.420.40">
    <property type="match status" value="2"/>
</dbReference>
<protein>
    <recommendedName>
        <fullName evidence="11">Damage-control phosphatase ARMT1-like metal-binding domain-containing protein</fullName>
    </recommendedName>
</protein>
<feature type="compositionally biased region" description="Polar residues" evidence="10">
    <location>
        <begin position="42"/>
        <end position="53"/>
    </location>
</feature>
<keyword evidence="3" id="KW-0533">Nickel</keyword>
<evidence type="ECO:0000259" key="11">
    <source>
        <dbReference type="Pfam" id="PF01937"/>
    </source>
</evidence>
<keyword evidence="6" id="KW-0378">Hydrolase</keyword>
<keyword evidence="9" id="KW-0464">Manganese</keyword>
<dbReference type="FunFam" id="1.20.1700.10:FF:000002">
    <property type="entry name" value="Pantothenate kinase 2"/>
    <property type="match status" value="1"/>
</dbReference>
<feature type="domain" description="Damage-control phosphatase ARMT1-like metal-binding" evidence="11">
    <location>
        <begin position="550"/>
        <end position="850"/>
    </location>
</feature>
<keyword evidence="4" id="KW-0479">Metal-binding</keyword>
<dbReference type="SUPFAM" id="SSF53067">
    <property type="entry name" value="Actin-like ATPase domain"/>
    <property type="match status" value="2"/>
</dbReference>
<dbReference type="InterPro" id="IPR004567">
    <property type="entry name" value="Type_II_PanK"/>
</dbReference>
<evidence type="ECO:0000313" key="12">
    <source>
        <dbReference type="EMBL" id="KAI7754078.1"/>
    </source>
</evidence>
<evidence type="ECO:0000256" key="8">
    <source>
        <dbReference type="ARBA" id="ARBA00022993"/>
    </source>
</evidence>
<dbReference type="GO" id="GO:0046872">
    <property type="term" value="F:metal ion binding"/>
    <property type="evidence" value="ECO:0007669"/>
    <property type="project" value="UniProtKB-KW"/>
</dbReference>
<dbReference type="GO" id="GO:0005829">
    <property type="term" value="C:cytosol"/>
    <property type="evidence" value="ECO:0007669"/>
    <property type="project" value="TreeGrafter"/>
</dbReference>
<reference evidence="12" key="1">
    <citation type="submission" date="2022-06" db="EMBL/GenBank/DDBJ databases">
        <title>Uncovering the hologenomic basis of an extraordinary plant invasion.</title>
        <authorList>
            <person name="Bieker V.C."/>
            <person name="Martin M.D."/>
            <person name="Gilbert T."/>
            <person name="Hodgins K."/>
            <person name="Battlay P."/>
            <person name="Petersen B."/>
            <person name="Wilson J."/>
        </authorList>
    </citation>
    <scope>NUCLEOTIDE SEQUENCE</scope>
    <source>
        <strain evidence="12">AA19_3_7</strain>
        <tissue evidence="12">Leaf</tissue>
    </source>
</reference>
<dbReference type="GO" id="GO:0016787">
    <property type="term" value="F:hydrolase activity"/>
    <property type="evidence" value="ECO:0007669"/>
    <property type="project" value="UniProtKB-KW"/>
</dbReference>
<dbReference type="CDD" id="cd24123">
    <property type="entry name" value="ASKHA_NBD_PanK-II_Pank4"/>
    <property type="match status" value="1"/>
</dbReference>
<accession>A0AAD5GWA4</accession>
<dbReference type="PANTHER" id="PTHR12280">
    <property type="entry name" value="PANTOTHENATE KINASE"/>
    <property type="match status" value="1"/>
</dbReference>
<dbReference type="InterPro" id="IPR043129">
    <property type="entry name" value="ATPase_NBD"/>
</dbReference>
<keyword evidence="7" id="KW-0067">ATP-binding</keyword>
<dbReference type="InterPro" id="IPR036075">
    <property type="entry name" value="ARMT-1-like_metal-bd_sf"/>
</dbReference>
<keyword evidence="8" id="KW-0173">Coenzyme A biosynthesis</keyword>
<dbReference type="SUPFAM" id="SSF111321">
    <property type="entry name" value="AF1104-like"/>
    <property type="match status" value="1"/>
</dbReference>
<evidence type="ECO:0000256" key="3">
    <source>
        <dbReference type="ARBA" id="ARBA00022596"/>
    </source>
</evidence>
<evidence type="ECO:0000256" key="4">
    <source>
        <dbReference type="ARBA" id="ARBA00022723"/>
    </source>
</evidence>
<proteinExistence type="predicted"/>
<evidence type="ECO:0000256" key="5">
    <source>
        <dbReference type="ARBA" id="ARBA00022741"/>
    </source>
</evidence>
<dbReference type="AlphaFoldDB" id="A0AAD5GWA4"/>
<gene>
    <name evidence="12" type="ORF">M8C21_009593</name>
</gene>
<keyword evidence="13" id="KW-1185">Reference proteome</keyword>
<dbReference type="GO" id="GO:0005634">
    <property type="term" value="C:nucleus"/>
    <property type="evidence" value="ECO:0007669"/>
    <property type="project" value="TreeGrafter"/>
</dbReference>
<organism evidence="12 13">
    <name type="scientific">Ambrosia artemisiifolia</name>
    <name type="common">Common ragweed</name>
    <dbReference type="NCBI Taxonomy" id="4212"/>
    <lineage>
        <taxon>Eukaryota</taxon>
        <taxon>Viridiplantae</taxon>
        <taxon>Streptophyta</taxon>
        <taxon>Embryophyta</taxon>
        <taxon>Tracheophyta</taxon>
        <taxon>Spermatophyta</taxon>
        <taxon>Magnoliopsida</taxon>
        <taxon>eudicotyledons</taxon>
        <taxon>Gunneridae</taxon>
        <taxon>Pentapetalae</taxon>
        <taxon>asterids</taxon>
        <taxon>campanulids</taxon>
        <taxon>Asterales</taxon>
        <taxon>Asteraceae</taxon>
        <taxon>Asteroideae</taxon>
        <taxon>Heliantheae alliance</taxon>
        <taxon>Heliantheae</taxon>
        <taxon>Ambrosia</taxon>
    </lineage>
</organism>
<dbReference type="Gene3D" id="3.40.50.10880">
    <property type="entry name" value="Uncharacterised protein PF01937, DUF89, domain 3"/>
    <property type="match status" value="1"/>
</dbReference>
<dbReference type="Pfam" id="PF01937">
    <property type="entry name" value="ARMT1-like_dom"/>
    <property type="match status" value="1"/>
</dbReference>
<comment type="cofactor">
    <cofactor evidence="2">
        <name>Ni(2+)</name>
        <dbReference type="ChEBI" id="CHEBI:49786"/>
    </cofactor>
</comment>
<evidence type="ECO:0000256" key="7">
    <source>
        <dbReference type="ARBA" id="ARBA00022840"/>
    </source>
</evidence>
<evidence type="ECO:0000256" key="2">
    <source>
        <dbReference type="ARBA" id="ARBA00001967"/>
    </source>
</evidence>
<dbReference type="GO" id="GO:0015937">
    <property type="term" value="P:coenzyme A biosynthetic process"/>
    <property type="evidence" value="ECO:0007669"/>
    <property type="project" value="UniProtKB-KW"/>
</dbReference>
<evidence type="ECO:0000256" key="6">
    <source>
        <dbReference type="ARBA" id="ARBA00022801"/>
    </source>
</evidence>
<comment type="cofactor">
    <cofactor evidence="1">
        <name>Mn(2+)</name>
        <dbReference type="ChEBI" id="CHEBI:29035"/>
    </cofactor>
</comment>
<dbReference type="EMBL" id="JAMZMK010004554">
    <property type="protein sequence ID" value="KAI7754078.1"/>
    <property type="molecule type" value="Genomic_DNA"/>
</dbReference>
<dbReference type="InterPro" id="IPR002791">
    <property type="entry name" value="ARMT1-like_metal-bd"/>
</dbReference>
<sequence length="872" mass="95825">MDGLKTDQSEVEPINNINEDSNKNNIGDKEEDTEKEMAPPVGSNSIHRSSSRPQLDLSGAAIQGNFEERDPTILLPNQSDDISHLALDIGGSLIKLVYFSRHEDRLANDKRKLSTKEKFGVTNGNRRTFPILGGRLHFVKFETAKINECLEFIQSKQLHRGDVDNAVIKATGGGAYKFADLFKEKLGVVIDKEDEMNCLVAGANFLLKVAIRHEAFTHKEGHKEFVQIDHNDMYPYLLVNIGSGVSLIKVDGDGKFQRVSGTNVGGGTYWGLGRLLTKCKSFDELLELSQRGDNSSVDMLVGDIYGGLDYSKIGLSASTIASSFGKVISENKEIEDYRPEDISLSLLRMISYNIGQISYLTALQLGIKRIFFGGSKGGAEAMFLRHEGFLGALGAFMSYEKHGLDDLMVHQLVERFPMGAPYTGGKIHGPPLGDLNEKAIYYEGKTQDPESSVTISWMEKFVRKGTKITAPVPTATPRTTGLGGFEAPSSKGDALRCDESNLNVGVLHLVPSLEVFPLLADPKTYEPNTIDLADPNELEYWFTVLSEHLPDLVDKAVASEGGTDDARRRGDAFARAFSAHLARLIEEPAAYGKLGLANLLELREECLREFNFFDAYSTIKERENEASLAVLPDLLMELDGMSEETRLLTLIEGVLAANIFDWGSRACVDDFDAFKERMGFGDKKSSFRHKRALLFVDNAGADVVLGMLPLARELLRRGTEVVLVANSLPALNDVTAMELPEIVAEAAKHCDILRRAAEAGGLLMDAMINTRDNPSEKLSSTPLMVVENGCGSPCIDLRQVSSELAAVAKDADLVILEGMGRSLHTNFNARFKCDALKLAMVKNQRLAEKLINGNIYDCVCRYEPASQPASYI</sequence>
<comment type="caution">
    <text evidence="12">The sequence shown here is derived from an EMBL/GenBank/DDBJ whole genome shotgun (WGS) entry which is preliminary data.</text>
</comment>
<dbReference type="InterPro" id="IPR035073">
    <property type="entry name" value="At2g17340_3_helix_bundle"/>
</dbReference>
<name>A0AAD5GWA4_AMBAR</name>
<keyword evidence="5" id="KW-0547">Nucleotide-binding</keyword>
<dbReference type="Proteomes" id="UP001206925">
    <property type="component" value="Unassembled WGS sequence"/>
</dbReference>
<dbReference type="NCBIfam" id="TIGR00555">
    <property type="entry name" value="panK_eukar"/>
    <property type="match status" value="1"/>
</dbReference>
<evidence type="ECO:0000256" key="1">
    <source>
        <dbReference type="ARBA" id="ARBA00001936"/>
    </source>
</evidence>
<feature type="region of interest" description="Disordered" evidence="10">
    <location>
        <begin position="1"/>
        <end position="54"/>
    </location>
</feature>
<dbReference type="GO" id="GO:0005524">
    <property type="term" value="F:ATP binding"/>
    <property type="evidence" value="ECO:0007669"/>
    <property type="project" value="UniProtKB-KW"/>
</dbReference>
<evidence type="ECO:0000256" key="10">
    <source>
        <dbReference type="SAM" id="MobiDB-lite"/>
    </source>
</evidence>
<dbReference type="PANTHER" id="PTHR12280:SF20">
    <property type="entry name" value="4'-PHOSPHOPANTETHEINE PHOSPHATASE"/>
    <property type="match status" value="1"/>
</dbReference>
<dbReference type="Gene3D" id="1.20.1700.10">
    <property type="entry name" value="AF1104-like"/>
    <property type="match status" value="1"/>
</dbReference>
<evidence type="ECO:0000256" key="9">
    <source>
        <dbReference type="ARBA" id="ARBA00023211"/>
    </source>
</evidence>